<name>A0ABY6IZD1_9BACT</name>
<keyword evidence="3" id="KW-0418">Kinase</keyword>
<keyword evidence="1" id="KW-1133">Transmembrane helix</keyword>
<dbReference type="InterPro" id="IPR010559">
    <property type="entry name" value="Sig_transdc_His_kin_internal"/>
</dbReference>
<protein>
    <submittedName>
        <fullName evidence="3">Histidine kinase</fullName>
    </submittedName>
</protein>
<feature type="transmembrane region" description="Helical" evidence="1">
    <location>
        <begin position="6"/>
        <end position="25"/>
    </location>
</feature>
<evidence type="ECO:0000256" key="1">
    <source>
        <dbReference type="SAM" id="Phobius"/>
    </source>
</evidence>
<reference evidence="3" key="1">
    <citation type="submission" date="2022-10" db="EMBL/GenBank/DDBJ databases">
        <title>Chitinophaga sp. nov., isolated from soil.</title>
        <authorList>
            <person name="Jeon C.O."/>
        </authorList>
    </citation>
    <scope>NUCLEOTIDE SEQUENCE</scope>
    <source>
        <strain evidence="3">R8</strain>
    </source>
</reference>
<dbReference type="PANTHER" id="PTHR34220:SF7">
    <property type="entry name" value="SENSOR HISTIDINE KINASE YPDA"/>
    <property type="match status" value="1"/>
</dbReference>
<keyword evidence="4" id="KW-1185">Reference proteome</keyword>
<keyword evidence="1" id="KW-0472">Membrane</keyword>
<organism evidence="3 4">
    <name type="scientific">Chitinophaga horti</name>
    <dbReference type="NCBI Taxonomy" id="2920382"/>
    <lineage>
        <taxon>Bacteria</taxon>
        <taxon>Pseudomonadati</taxon>
        <taxon>Bacteroidota</taxon>
        <taxon>Chitinophagia</taxon>
        <taxon>Chitinophagales</taxon>
        <taxon>Chitinophagaceae</taxon>
        <taxon>Chitinophaga</taxon>
    </lineage>
</organism>
<dbReference type="InterPro" id="IPR050640">
    <property type="entry name" value="Bact_2-comp_sensor_kinase"/>
</dbReference>
<evidence type="ECO:0000313" key="3">
    <source>
        <dbReference type="EMBL" id="UYQ92735.1"/>
    </source>
</evidence>
<sequence>MKNASWPYWVITISGAAALISLVVWRERKWKGAIRRQQEVKQSWRSLELHAFQAQLDPAFIFNSLSAIHNFILTTSTDEASRHLMSFAKLMRLTIENSRREWITLSDELEALELYLQLEQLRFGQKFTYHIKVMRDVDQEQTLIPPFIIQPYARHAIYRRLLMRQQATGGVINIEVGRTLSHLYIRMEDNGAHRAATLTPEPGNEGADIAAERIQLMNVRYDTHAEIITRHLYDQQRRVSGTYTVITLPDTSQQPAADGQKIFAAS</sequence>
<keyword evidence="3" id="KW-0808">Transferase</keyword>
<accession>A0ABY6IZD1</accession>
<feature type="domain" description="Signal transduction histidine kinase internal region" evidence="2">
    <location>
        <begin position="48"/>
        <end position="127"/>
    </location>
</feature>
<evidence type="ECO:0000259" key="2">
    <source>
        <dbReference type="Pfam" id="PF06580"/>
    </source>
</evidence>
<gene>
    <name evidence="3" type="ORF">MKQ68_21895</name>
</gene>
<dbReference type="Proteomes" id="UP001162741">
    <property type="component" value="Chromosome"/>
</dbReference>
<dbReference type="PANTHER" id="PTHR34220">
    <property type="entry name" value="SENSOR HISTIDINE KINASE YPDA"/>
    <property type="match status" value="1"/>
</dbReference>
<dbReference type="Pfam" id="PF06580">
    <property type="entry name" value="His_kinase"/>
    <property type="match status" value="1"/>
</dbReference>
<dbReference type="EMBL" id="CP107006">
    <property type="protein sequence ID" value="UYQ92735.1"/>
    <property type="molecule type" value="Genomic_DNA"/>
</dbReference>
<dbReference type="GO" id="GO:0016301">
    <property type="term" value="F:kinase activity"/>
    <property type="evidence" value="ECO:0007669"/>
    <property type="project" value="UniProtKB-KW"/>
</dbReference>
<proteinExistence type="predicted"/>
<dbReference type="RefSeq" id="WP_264280947.1">
    <property type="nucleotide sequence ID" value="NZ_CP107006.1"/>
</dbReference>
<keyword evidence="1" id="KW-0812">Transmembrane</keyword>
<evidence type="ECO:0000313" key="4">
    <source>
        <dbReference type="Proteomes" id="UP001162741"/>
    </source>
</evidence>